<dbReference type="AlphaFoldDB" id="A0AAE0SIL7"/>
<dbReference type="GO" id="GO:0008270">
    <property type="term" value="F:zinc ion binding"/>
    <property type="evidence" value="ECO:0007669"/>
    <property type="project" value="UniProtKB-KW"/>
</dbReference>
<keyword evidence="5" id="KW-0175">Coiled coil</keyword>
<evidence type="ECO:0000259" key="6">
    <source>
        <dbReference type="PROSITE" id="PS50089"/>
    </source>
</evidence>
<evidence type="ECO:0000256" key="3">
    <source>
        <dbReference type="ARBA" id="ARBA00022833"/>
    </source>
</evidence>
<dbReference type="PROSITE" id="PS50089">
    <property type="entry name" value="ZF_RING_2"/>
    <property type="match status" value="1"/>
</dbReference>
<dbReference type="Gene3D" id="3.30.40.10">
    <property type="entry name" value="Zinc/RING finger domain, C3HC4 (zinc finger)"/>
    <property type="match status" value="1"/>
</dbReference>
<dbReference type="PANTHER" id="PTHR25462:SF296">
    <property type="entry name" value="MEIOTIC P26, ISOFORM F"/>
    <property type="match status" value="1"/>
</dbReference>
<dbReference type="SUPFAM" id="SSF57850">
    <property type="entry name" value="RING/U-box"/>
    <property type="match status" value="1"/>
</dbReference>
<evidence type="ECO:0000256" key="5">
    <source>
        <dbReference type="SAM" id="Coils"/>
    </source>
</evidence>
<feature type="domain" description="B box-type" evidence="7">
    <location>
        <begin position="92"/>
        <end position="142"/>
    </location>
</feature>
<evidence type="ECO:0000256" key="2">
    <source>
        <dbReference type="ARBA" id="ARBA00022771"/>
    </source>
</evidence>
<evidence type="ECO:0000313" key="9">
    <source>
        <dbReference type="Proteomes" id="UP001195483"/>
    </source>
</evidence>
<dbReference type="InterPro" id="IPR001841">
    <property type="entry name" value="Znf_RING"/>
</dbReference>
<keyword evidence="2 4" id="KW-0863">Zinc-finger</keyword>
<protein>
    <submittedName>
        <fullName evidence="8">Uncharacterized protein</fullName>
    </submittedName>
</protein>
<evidence type="ECO:0000313" key="8">
    <source>
        <dbReference type="EMBL" id="KAK3592428.1"/>
    </source>
</evidence>
<proteinExistence type="predicted"/>
<dbReference type="EMBL" id="JAEAOA010001058">
    <property type="protein sequence ID" value="KAK3592428.1"/>
    <property type="molecule type" value="Genomic_DNA"/>
</dbReference>
<dbReference type="InterPro" id="IPR000315">
    <property type="entry name" value="Znf_B-box"/>
</dbReference>
<sequence>MASVNEDYLASDEVLPSLDVRTNEGLSCPLCLNLFRSPRQLPCMHSFCEACLQSHISKTVPERLLCGELHCPVCESKVSLPAEYSVEKSKVDGEIKCDTCKSENIVIQAEGYCFDCNEARCTDCLQSHRKEKILKVHNVIRIDAFNTKPEFLNTFGSDFRCDVHANESLTHKCKNYKVLLCSTCREIDHKVCATVTKLDKETPISLTYQQLHQIQQEIKKCDDEVTNLLAIIQTNLNSLKTQAREIIDQIKDFRKRINDVFDDLEKTLQQHAERIYKEELLKMKEKKRNCQSLKVAMKNTNLLYKFLNRHGTDVQKHILAEKVKHHTCLLQKKIDSTRAQNKAPTFHLEINP</sequence>
<dbReference type="Pfam" id="PF00097">
    <property type="entry name" value="zf-C3HC4"/>
    <property type="match status" value="1"/>
</dbReference>
<keyword evidence="1" id="KW-0479">Metal-binding</keyword>
<dbReference type="InterPro" id="IPR013083">
    <property type="entry name" value="Znf_RING/FYVE/PHD"/>
</dbReference>
<dbReference type="Proteomes" id="UP001195483">
    <property type="component" value="Unassembled WGS sequence"/>
</dbReference>
<keyword evidence="3" id="KW-0862">Zinc</keyword>
<dbReference type="PROSITE" id="PS50119">
    <property type="entry name" value="ZF_BBOX"/>
    <property type="match status" value="1"/>
</dbReference>
<name>A0AAE0SIL7_9BIVA</name>
<keyword evidence="9" id="KW-1185">Reference proteome</keyword>
<dbReference type="Gene3D" id="3.30.160.60">
    <property type="entry name" value="Classic Zinc Finger"/>
    <property type="match status" value="1"/>
</dbReference>
<comment type="caution">
    <text evidence="8">The sequence shown here is derived from an EMBL/GenBank/DDBJ whole genome shotgun (WGS) entry which is preliminary data.</text>
</comment>
<evidence type="ECO:0000256" key="4">
    <source>
        <dbReference type="PROSITE-ProRule" id="PRU00024"/>
    </source>
</evidence>
<organism evidence="8 9">
    <name type="scientific">Potamilus streckersoni</name>
    <dbReference type="NCBI Taxonomy" id="2493646"/>
    <lineage>
        <taxon>Eukaryota</taxon>
        <taxon>Metazoa</taxon>
        <taxon>Spiralia</taxon>
        <taxon>Lophotrochozoa</taxon>
        <taxon>Mollusca</taxon>
        <taxon>Bivalvia</taxon>
        <taxon>Autobranchia</taxon>
        <taxon>Heteroconchia</taxon>
        <taxon>Palaeoheterodonta</taxon>
        <taxon>Unionida</taxon>
        <taxon>Unionoidea</taxon>
        <taxon>Unionidae</taxon>
        <taxon>Ambleminae</taxon>
        <taxon>Lampsilini</taxon>
        <taxon>Potamilus</taxon>
    </lineage>
</organism>
<reference evidence="8" key="2">
    <citation type="journal article" date="2021" name="Genome Biol. Evol.">
        <title>Developing a high-quality reference genome for a parasitic bivalve with doubly uniparental inheritance (Bivalvia: Unionida).</title>
        <authorList>
            <person name="Smith C.H."/>
        </authorList>
    </citation>
    <scope>NUCLEOTIDE SEQUENCE</scope>
    <source>
        <strain evidence="8">CHS0354</strain>
        <tissue evidence="8">Mantle</tissue>
    </source>
</reference>
<gene>
    <name evidence="8" type="ORF">CHS0354_017226</name>
</gene>
<feature type="coiled-coil region" evidence="5">
    <location>
        <begin position="236"/>
        <end position="274"/>
    </location>
</feature>
<evidence type="ECO:0000256" key="1">
    <source>
        <dbReference type="ARBA" id="ARBA00022723"/>
    </source>
</evidence>
<dbReference type="PROSITE" id="PS00518">
    <property type="entry name" value="ZF_RING_1"/>
    <property type="match status" value="1"/>
</dbReference>
<evidence type="ECO:0000259" key="7">
    <source>
        <dbReference type="PROSITE" id="PS50119"/>
    </source>
</evidence>
<dbReference type="InterPro" id="IPR017907">
    <property type="entry name" value="Znf_RING_CS"/>
</dbReference>
<dbReference type="PANTHER" id="PTHR25462">
    <property type="entry name" value="BONUS, ISOFORM C-RELATED"/>
    <property type="match status" value="1"/>
</dbReference>
<dbReference type="InterPro" id="IPR047153">
    <property type="entry name" value="TRIM45/56/19-like"/>
</dbReference>
<accession>A0AAE0SIL7</accession>
<reference evidence="8" key="3">
    <citation type="submission" date="2023-05" db="EMBL/GenBank/DDBJ databases">
        <authorList>
            <person name="Smith C.H."/>
        </authorList>
    </citation>
    <scope>NUCLEOTIDE SEQUENCE</scope>
    <source>
        <strain evidence="8">CHS0354</strain>
        <tissue evidence="8">Mantle</tissue>
    </source>
</reference>
<reference evidence="8" key="1">
    <citation type="journal article" date="2021" name="Genome Biol. Evol.">
        <title>A High-Quality Reference Genome for a Parasitic Bivalve with Doubly Uniparental Inheritance (Bivalvia: Unionida).</title>
        <authorList>
            <person name="Smith C.H."/>
        </authorList>
    </citation>
    <scope>NUCLEOTIDE SEQUENCE</scope>
    <source>
        <strain evidence="8">CHS0354</strain>
    </source>
</reference>
<dbReference type="InterPro" id="IPR018957">
    <property type="entry name" value="Znf_C3HC4_RING-type"/>
</dbReference>
<feature type="domain" description="RING-type" evidence="6">
    <location>
        <begin position="28"/>
        <end position="75"/>
    </location>
</feature>
<dbReference type="SMART" id="SM00184">
    <property type="entry name" value="RING"/>
    <property type="match status" value="1"/>
</dbReference>